<organism evidence="2 3">
    <name type="scientific">Hydnum rufescens UP504</name>
    <dbReference type="NCBI Taxonomy" id="1448309"/>
    <lineage>
        <taxon>Eukaryota</taxon>
        <taxon>Fungi</taxon>
        <taxon>Dikarya</taxon>
        <taxon>Basidiomycota</taxon>
        <taxon>Agaricomycotina</taxon>
        <taxon>Agaricomycetes</taxon>
        <taxon>Cantharellales</taxon>
        <taxon>Hydnaceae</taxon>
        <taxon>Hydnum</taxon>
    </lineage>
</organism>
<evidence type="ECO:0000256" key="1">
    <source>
        <dbReference type="SAM" id="MobiDB-lite"/>
    </source>
</evidence>
<proteinExistence type="predicted"/>
<name>A0A9P6AUG1_9AGAM</name>
<dbReference type="EMBL" id="MU128989">
    <property type="protein sequence ID" value="KAF9512224.1"/>
    <property type="molecule type" value="Genomic_DNA"/>
</dbReference>
<keyword evidence="3" id="KW-1185">Reference proteome</keyword>
<feature type="region of interest" description="Disordered" evidence="1">
    <location>
        <begin position="1"/>
        <end position="22"/>
    </location>
</feature>
<protein>
    <submittedName>
        <fullName evidence="2">Uncharacterized protein</fullName>
    </submittedName>
</protein>
<accession>A0A9P6AUG1</accession>
<evidence type="ECO:0000313" key="2">
    <source>
        <dbReference type="EMBL" id="KAF9512224.1"/>
    </source>
</evidence>
<evidence type="ECO:0000313" key="3">
    <source>
        <dbReference type="Proteomes" id="UP000886523"/>
    </source>
</evidence>
<sequence>MPVLNEQARSMTNESLTNENSVDQELLRRRTLLALVADSIQREQGPSAAADVRLINTSLYHLAYNLDVESSSFTSTIICVSCTGHPTVFKPDMEFSLTLLQCGQILQDTAAEMAKHYFLSDPDPYKFDPGGMLAVHMNAGVSSEDKVLQLATLALRQLCTGLKIIAQLQSVDENESVAYTMNSKAQGYMTGIMNDPPQVASPLAAYSVPERGLLWRNQEIPMPGTLASDEGTQLPHPRFDVR</sequence>
<feature type="compositionally biased region" description="Polar residues" evidence="1">
    <location>
        <begin position="7"/>
        <end position="22"/>
    </location>
</feature>
<gene>
    <name evidence="2" type="ORF">BS47DRAFT_1394365</name>
</gene>
<dbReference type="AlphaFoldDB" id="A0A9P6AUG1"/>
<comment type="caution">
    <text evidence="2">The sequence shown here is derived from an EMBL/GenBank/DDBJ whole genome shotgun (WGS) entry which is preliminary data.</text>
</comment>
<dbReference type="Proteomes" id="UP000886523">
    <property type="component" value="Unassembled WGS sequence"/>
</dbReference>
<reference evidence="2" key="1">
    <citation type="journal article" date="2020" name="Nat. Commun.">
        <title>Large-scale genome sequencing of mycorrhizal fungi provides insights into the early evolution of symbiotic traits.</title>
        <authorList>
            <person name="Miyauchi S."/>
            <person name="Kiss E."/>
            <person name="Kuo A."/>
            <person name="Drula E."/>
            <person name="Kohler A."/>
            <person name="Sanchez-Garcia M."/>
            <person name="Morin E."/>
            <person name="Andreopoulos B."/>
            <person name="Barry K.W."/>
            <person name="Bonito G."/>
            <person name="Buee M."/>
            <person name="Carver A."/>
            <person name="Chen C."/>
            <person name="Cichocki N."/>
            <person name="Clum A."/>
            <person name="Culley D."/>
            <person name="Crous P.W."/>
            <person name="Fauchery L."/>
            <person name="Girlanda M."/>
            <person name="Hayes R.D."/>
            <person name="Keri Z."/>
            <person name="LaButti K."/>
            <person name="Lipzen A."/>
            <person name="Lombard V."/>
            <person name="Magnuson J."/>
            <person name="Maillard F."/>
            <person name="Murat C."/>
            <person name="Nolan M."/>
            <person name="Ohm R.A."/>
            <person name="Pangilinan J."/>
            <person name="Pereira M.F."/>
            <person name="Perotto S."/>
            <person name="Peter M."/>
            <person name="Pfister S."/>
            <person name="Riley R."/>
            <person name="Sitrit Y."/>
            <person name="Stielow J.B."/>
            <person name="Szollosi G."/>
            <person name="Zifcakova L."/>
            <person name="Stursova M."/>
            <person name="Spatafora J.W."/>
            <person name="Tedersoo L."/>
            <person name="Vaario L.M."/>
            <person name="Yamada A."/>
            <person name="Yan M."/>
            <person name="Wang P."/>
            <person name="Xu J."/>
            <person name="Bruns T."/>
            <person name="Baldrian P."/>
            <person name="Vilgalys R."/>
            <person name="Dunand C."/>
            <person name="Henrissat B."/>
            <person name="Grigoriev I.V."/>
            <person name="Hibbett D."/>
            <person name="Nagy L.G."/>
            <person name="Martin F.M."/>
        </authorList>
    </citation>
    <scope>NUCLEOTIDE SEQUENCE</scope>
    <source>
        <strain evidence="2">UP504</strain>
    </source>
</reference>